<evidence type="ECO:0000313" key="1">
    <source>
        <dbReference type="EMBL" id="QNS31043.1"/>
    </source>
</evidence>
<organism evidence="1">
    <name type="scientific">Thrips tabaci associated reovirus 1</name>
    <dbReference type="NCBI Taxonomy" id="2771483"/>
    <lineage>
        <taxon>Viruses</taxon>
        <taxon>Riboviria</taxon>
        <taxon>Orthornavirae</taxon>
        <taxon>Duplornaviricota</taxon>
        <taxon>Resentoviricetes</taxon>
        <taxon>Reovirales</taxon>
    </lineage>
</organism>
<dbReference type="EMBL" id="MN764144">
    <property type="protein sequence ID" value="QNS31043.1"/>
    <property type="molecule type" value="Genomic_RNA"/>
</dbReference>
<sequence length="797" mass="90122">MELETQRWIQGSPMRQKNKGKLILEMLEFRSRGLIVYGPSNVLTAKLSQRISSASGAIVIQVEATSGPFESVMQELRYGIRSATTNLLNISSIVILIHINDMYTENVKAKIAAGLRKPYATAKQINDVIYFDEMPYDTFIGYLPCAVKPTCGPLAYFAESRNEDALSTRGNFYSAILDRSNFERNVTVAFAVHVQPDCRYVYVVGYNPQYVYMALQSACLVRYLEVSRMNSDELIFPPLEPSISKTKYITHNSRLKLIDIDYTMLSLSFHVVYIGAAPGIHLYNGDVNMSRHEILAIDPAFTFGQTAHLGKAFKSSTVYTQPFSYSLQDPLHGEIVTFIKKHGDVVIIDDTYMIGDVSKQLAFDQAKFSYFENLIEANAQHIVAISSKLHYKADRVFKYVKAMLPQPRGGSLNEMRVIFTPSGKEVKYSYMRQKKYIDSFKNLDSESQYNKIMYMHRLLVINADALTYKGYIKNSVIVGMFALSNSFNNKKDVLKFVRGICENKSVIIMNSPDLSRINVYKKLDYSTGVAYSVKGDLITFKTPKGRVWKDIAYSDSDMMSAYMTSVAPEMLSGFMGDRYKGCGFIRTSSYNDLFNTYIPKFIVERHMLVQDIATSPISMVKSFTTILRSASNIPHAMMYAARGLLLRSLFDDIHVPKTAYVLINTPEATLKFVQPAKLNFSDGTCLMMSQDTLINVSGHMLSLCVAAHFLQVPVELWMHQLVQSTKYVNVPNIPDKIIYFDSLIKGGKFDVWHTLDELLLTSKILKQYIHLILGESASDEIIDSFVNVFNLTLSART</sequence>
<name>A0A7H1D339_9REOV</name>
<accession>A0A7H1D339</accession>
<protein>
    <submittedName>
        <fullName evidence="1">Minor core protein</fullName>
    </submittedName>
</protein>
<reference evidence="1" key="1">
    <citation type="submission" date="2019-11" db="EMBL/GenBank/DDBJ databases">
        <title>Complexity of the virome associated to tospovirus-transmitting thrips species.</title>
        <authorList>
            <person name="Chiapello M."/>
            <person name="Bosco L."/>
            <person name="Ciuffo M."/>
            <person name="Ottati S."/>
            <person name="Vallino M."/>
            <person name="Salem N."/>
            <person name="Rosa C."/>
            <person name="Tavella L."/>
            <person name="Turina M."/>
        </authorList>
    </citation>
    <scope>NUCLEOTIDE SEQUENCE</scope>
    <source>
        <strain evidence="1">THR-E_DN18567</strain>
    </source>
</reference>
<proteinExistence type="predicted"/>